<sequence>LLARALWAVALLTMIIVVGTALYKPAKGVVFGRNHLAYYLTLVAIFVAGLGEAFTAWWISRSYDVYRHRSLAGKIVLLASIGPFVGALSIGGFAFTQG</sequence>
<protein>
    <submittedName>
        <fullName evidence="2 3">Uncharacterized protein</fullName>
    </submittedName>
</protein>
<proteinExistence type="predicted"/>
<evidence type="ECO:0000313" key="3">
    <source>
        <dbReference type="EnsemblPlants" id="KQK02673"/>
    </source>
</evidence>
<feature type="transmembrane region" description="Helical" evidence="1">
    <location>
        <begin position="36"/>
        <end position="59"/>
    </location>
</feature>
<dbReference type="Pfam" id="PF12442">
    <property type="entry name" value="DUF3681"/>
    <property type="match status" value="1"/>
</dbReference>
<reference evidence="3" key="3">
    <citation type="submission" date="2018-08" db="UniProtKB">
        <authorList>
            <consortium name="EnsemblPlants"/>
        </authorList>
    </citation>
    <scope>IDENTIFICATION</scope>
    <source>
        <strain evidence="3">cv. Bd21</strain>
    </source>
</reference>
<organism evidence="2">
    <name type="scientific">Brachypodium distachyon</name>
    <name type="common">Purple false brome</name>
    <name type="synonym">Trachynia distachya</name>
    <dbReference type="NCBI Taxonomy" id="15368"/>
    <lineage>
        <taxon>Eukaryota</taxon>
        <taxon>Viridiplantae</taxon>
        <taxon>Streptophyta</taxon>
        <taxon>Embryophyta</taxon>
        <taxon>Tracheophyta</taxon>
        <taxon>Spermatophyta</taxon>
        <taxon>Magnoliopsida</taxon>
        <taxon>Liliopsida</taxon>
        <taxon>Poales</taxon>
        <taxon>Poaceae</taxon>
        <taxon>BOP clade</taxon>
        <taxon>Pooideae</taxon>
        <taxon>Stipodae</taxon>
        <taxon>Brachypodieae</taxon>
        <taxon>Brachypodium</taxon>
    </lineage>
</organism>
<dbReference type="FunCoup" id="A0A0Q3JW28">
    <property type="interactions" value="664"/>
</dbReference>
<dbReference type="Proteomes" id="UP000008810">
    <property type="component" value="Chromosome 2"/>
</dbReference>
<dbReference type="PANTHER" id="PTHR33530">
    <property type="entry name" value="OS01G0147100 PROTEIN"/>
    <property type="match status" value="1"/>
</dbReference>
<evidence type="ECO:0000256" key="1">
    <source>
        <dbReference type="SAM" id="Phobius"/>
    </source>
</evidence>
<dbReference type="InterPro" id="IPR022149">
    <property type="entry name" value="DUF3681"/>
</dbReference>
<reference evidence="2 3" key="1">
    <citation type="journal article" date="2010" name="Nature">
        <title>Genome sequencing and analysis of the model grass Brachypodium distachyon.</title>
        <authorList>
            <consortium name="International Brachypodium Initiative"/>
        </authorList>
    </citation>
    <scope>NUCLEOTIDE SEQUENCE [LARGE SCALE GENOMIC DNA]</scope>
    <source>
        <strain evidence="2 3">Bd21</strain>
    </source>
</reference>
<dbReference type="EnsemblPlants" id="KQK02673">
    <property type="protein sequence ID" value="KQK02673"/>
    <property type="gene ID" value="BRADI_2g03000v3"/>
</dbReference>
<feature type="transmembrane region" description="Helical" evidence="1">
    <location>
        <begin position="71"/>
        <end position="95"/>
    </location>
</feature>
<evidence type="ECO:0000313" key="4">
    <source>
        <dbReference type="Proteomes" id="UP000008810"/>
    </source>
</evidence>
<dbReference type="Gramene" id="KQK02673">
    <property type="protein sequence ID" value="KQK02673"/>
    <property type="gene ID" value="BRADI_2g03000v3"/>
</dbReference>
<feature type="non-terminal residue" evidence="2">
    <location>
        <position position="1"/>
    </location>
</feature>
<reference evidence="2" key="2">
    <citation type="submission" date="2017-06" db="EMBL/GenBank/DDBJ databases">
        <title>WGS assembly of Brachypodium distachyon.</title>
        <authorList>
            <consortium name="The International Brachypodium Initiative"/>
            <person name="Lucas S."/>
            <person name="Harmon-Smith M."/>
            <person name="Lail K."/>
            <person name="Tice H."/>
            <person name="Grimwood J."/>
            <person name="Bruce D."/>
            <person name="Barry K."/>
            <person name="Shu S."/>
            <person name="Lindquist E."/>
            <person name="Wang M."/>
            <person name="Pitluck S."/>
            <person name="Vogel J.P."/>
            <person name="Garvin D.F."/>
            <person name="Mockler T.C."/>
            <person name="Schmutz J."/>
            <person name="Rokhsar D."/>
            <person name="Bevan M.W."/>
        </authorList>
    </citation>
    <scope>NUCLEOTIDE SEQUENCE</scope>
    <source>
        <strain evidence="2">Bd21</strain>
    </source>
</reference>
<keyword evidence="1" id="KW-1133">Transmembrane helix</keyword>
<keyword evidence="4" id="KW-1185">Reference proteome</keyword>
<accession>A0A0Q3JW28</accession>
<dbReference type="AlphaFoldDB" id="A0A0Q3JW28"/>
<dbReference type="OrthoDB" id="691982at2759"/>
<keyword evidence="1" id="KW-0812">Transmembrane</keyword>
<dbReference type="InParanoid" id="A0A0Q3JW28"/>
<dbReference type="PANTHER" id="PTHR33530:SF15">
    <property type="entry name" value="OS01G0147100 PROTEIN"/>
    <property type="match status" value="1"/>
</dbReference>
<feature type="transmembrane region" description="Helical" evidence="1">
    <location>
        <begin position="6"/>
        <end position="24"/>
    </location>
</feature>
<evidence type="ECO:0000313" key="2">
    <source>
        <dbReference type="EMBL" id="KQK02673.1"/>
    </source>
</evidence>
<keyword evidence="1" id="KW-0472">Membrane</keyword>
<dbReference type="EMBL" id="CM000881">
    <property type="protein sequence ID" value="KQK02673.1"/>
    <property type="molecule type" value="Genomic_DNA"/>
</dbReference>
<name>A0A0Q3JW28_BRADI</name>
<gene>
    <name evidence="2" type="ORF">BRADI_2g03000v3</name>
</gene>